<protein>
    <recommendedName>
        <fullName evidence="5">F-box domain-containing protein</fullName>
    </recommendedName>
</protein>
<evidence type="ECO:0000313" key="3">
    <source>
        <dbReference type="Proteomes" id="UP000663832"/>
    </source>
</evidence>
<evidence type="ECO:0008006" key="5">
    <source>
        <dbReference type="Google" id="ProtNLM"/>
    </source>
</evidence>
<organism evidence="1 4">
    <name type="scientific">Adineta steineri</name>
    <dbReference type="NCBI Taxonomy" id="433720"/>
    <lineage>
        <taxon>Eukaryota</taxon>
        <taxon>Metazoa</taxon>
        <taxon>Spiralia</taxon>
        <taxon>Gnathifera</taxon>
        <taxon>Rotifera</taxon>
        <taxon>Eurotatoria</taxon>
        <taxon>Bdelloidea</taxon>
        <taxon>Adinetida</taxon>
        <taxon>Adinetidae</taxon>
        <taxon>Adineta</taxon>
    </lineage>
</organism>
<dbReference type="EMBL" id="CAJNOM010000358">
    <property type="protein sequence ID" value="CAF1388718.1"/>
    <property type="molecule type" value="Genomic_DNA"/>
</dbReference>
<dbReference type="EMBL" id="CAJNOI010000187">
    <property type="protein sequence ID" value="CAF1168623.1"/>
    <property type="molecule type" value="Genomic_DNA"/>
</dbReference>
<evidence type="ECO:0000313" key="2">
    <source>
        <dbReference type="EMBL" id="CAF1388718.1"/>
    </source>
</evidence>
<dbReference type="Proteomes" id="UP000663877">
    <property type="component" value="Unassembled WGS sequence"/>
</dbReference>
<evidence type="ECO:0000313" key="4">
    <source>
        <dbReference type="Proteomes" id="UP000663877"/>
    </source>
</evidence>
<dbReference type="OrthoDB" id="9991729at2759"/>
<name>A0A814U3Y8_9BILA</name>
<accession>A0A814U3Y8</accession>
<keyword evidence="3" id="KW-1185">Reference proteome</keyword>
<dbReference type="AlphaFoldDB" id="A0A814U3Y8"/>
<gene>
    <name evidence="1" type="ORF">BJG266_LOCUS25063</name>
    <name evidence="2" type="ORF">QVE165_LOCUS36083</name>
</gene>
<sequence>MDLSDEILLIIFEELDNVEMLNSLMGTNTRLDRVLRHPIFTSHLTLMKSSSNGLSHPLDDIMVDRFCSQILPQIHHNIKWLNLESLSMERVLLASDYPNLFGLGLYEINYDAALRHFSGIDIERLNVSIPTNFSSSTLVELHRNVARFGDCLYLLDGRFNQLRSFYVRICIISSHLIYPSSITDNKKELVNLKCFSLISNCGTSDYDELILLLLHRISNLEKLTLYVLLDRYTSFIDGNHFQQDIINQLPRLNKFLFNIYSFINITDLLYQPTNEDIQSTFKNFNDCKISSAVDYFPKEGNSLCHIYSHPYRLKHYHHITNNFPGGLFNYVEDISLFDERPFEHEFFIRLTKVFPLLKKLRVSNEEPQNYKNCQNSNNDNRYSSIIEYPHLTDLSLTFVHEDYVEQFLLDTKACLLNNITLQVGYECLQRVTHNFTNNATRVNCAKLTCLLISQCWRYPKLCDTYFPHVKNVFG</sequence>
<reference evidence="1" key="1">
    <citation type="submission" date="2021-02" db="EMBL/GenBank/DDBJ databases">
        <authorList>
            <person name="Nowell W R."/>
        </authorList>
    </citation>
    <scope>NUCLEOTIDE SEQUENCE</scope>
</reference>
<comment type="caution">
    <text evidence="1">The sequence shown here is derived from an EMBL/GenBank/DDBJ whole genome shotgun (WGS) entry which is preliminary data.</text>
</comment>
<dbReference type="Proteomes" id="UP000663832">
    <property type="component" value="Unassembled WGS sequence"/>
</dbReference>
<proteinExistence type="predicted"/>
<evidence type="ECO:0000313" key="1">
    <source>
        <dbReference type="EMBL" id="CAF1168623.1"/>
    </source>
</evidence>